<feature type="transmembrane region" description="Helical" evidence="6">
    <location>
        <begin position="393"/>
        <end position="413"/>
    </location>
</feature>
<feature type="transmembrane region" description="Helical" evidence="6">
    <location>
        <begin position="81"/>
        <end position="100"/>
    </location>
</feature>
<keyword evidence="4 6" id="KW-1133">Transmembrane helix</keyword>
<dbReference type="PANTHER" id="PTHR23504:SF6">
    <property type="entry name" value="MULTIDRUG TRANSPORTER, PUTATIVE (AFU_ORTHOLOGUE AFUA_4G08740)-RELATED"/>
    <property type="match status" value="1"/>
</dbReference>
<sequence>MSLPRKDQLLILTLARLSEPLTQTSIHPYMFYQLKSFNPDLPDSAISSQAGLIAGAFTACQFLTAIAWGRAADSELLGRKTVLIIGLFGSALSVLGYGFARNFYVAIVFRCLDGALNGNIGVMRTLISEIIKEKRFQSRAFMIMPMTFNIGVIIGPMLGGWLSDPIQTFPGIFGPDSLLGGKDGVYWMTHWPYALPNIISAVFLIGAGLCLWLGLEETHEMLQHKPDTGLRMGRWIVRKIFRRNAAHGYSSLAGSEAQANDDTNSIELLQTPTTPKSATSSLPIRRKKLPFRRIWTRNIVLNLISHGLLASHVGTFSSLSVVFLSTSRFDPKHPNPPSHRSQRPPLHFTGGLSLPSSRIGLVMSIIGVIGITLQLTLYPWLSGKYGNTKPYRLSLLLFPFSYLLLPFIALLPSTTSPPSPAAGPAIWLGITGVLFIQTFARTFALPGTTILTNNSCPHPSVLGTVHGVAQSVSSGMRTITPVVAGWVYGWGLKMAVVGTAFWFLMGLAVMGAFAGGFVRDGSGKEIVLEGEEEEED</sequence>
<dbReference type="GO" id="GO:0022857">
    <property type="term" value="F:transmembrane transporter activity"/>
    <property type="evidence" value="ECO:0007669"/>
    <property type="project" value="InterPro"/>
</dbReference>
<evidence type="ECO:0000256" key="2">
    <source>
        <dbReference type="ARBA" id="ARBA00022448"/>
    </source>
</evidence>
<evidence type="ECO:0000256" key="1">
    <source>
        <dbReference type="ARBA" id="ARBA00004141"/>
    </source>
</evidence>
<feature type="transmembrane region" description="Helical" evidence="6">
    <location>
        <begin position="495"/>
        <end position="518"/>
    </location>
</feature>
<name>A0A6G1GVT1_9PEZI</name>
<feature type="transmembrane region" description="Helical" evidence="6">
    <location>
        <begin position="193"/>
        <end position="215"/>
    </location>
</feature>
<feature type="transmembrane region" description="Helical" evidence="6">
    <location>
        <begin position="299"/>
        <end position="324"/>
    </location>
</feature>
<dbReference type="SUPFAM" id="SSF103473">
    <property type="entry name" value="MFS general substrate transporter"/>
    <property type="match status" value="1"/>
</dbReference>
<evidence type="ECO:0000313" key="8">
    <source>
        <dbReference type="EMBL" id="KAF1984869.1"/>
    </source>
</evidence>
<gene>
    <name evidence="8" type="ORF">K402DRAFT_358398</name>
</gene>
<comment type="subcellular location">
    <subcellularLocation>
        <location evidence="1">Membrane</location>
        <topology evidence="1">Multi-pass membrane protein</topology>
    </subcellularLocation>
</comment>
<evidence type="ECO:0000259" key="7">
    <source>
        <dbReference type="PROSITE" id="PS50850"/>
    </source>
</evidence>
<dbReference type="Proteomes" id="UP000800041">
    <property type="component" value="Unassembled WGS sequence"/>
</dbReference>
<dbReference type="InterPro" id="IPR011701">
    <property type="entry name" value="MFS"/>
</dbReference>
<evidence type="ECO:0000256" key="4">
    <source>
        <dbReference type="ARBA" id="ARBA00022989"/>
    </source>
</evidence>
<protein>
    <submittedName>
        <fullName evidence="8">MFS general substrate transporter</fullName>
    </submittedName>
</protein>
<dbReference type="Gene3D" id="1.20.1250.20">
    <property type="entry name" value="MFS general substrate transporter like domains"/>
    <property type="match status" value="1"/>
</dbReference>
<feature type="transmembrane region" description="Helical" evidence="6">
    <location>
        <begin position="425"/>
        <end position="444"/>
    </location>
</feature>
<dbReference type="EMBL" id="ML977165">
    <property type="protein sequence ID" value="KAF1984869.1"/>
    <property type="molecule type" value="Genomic_DNA"/>
</dbReference>
<evidence type="ECO:0000256" key="3">
    <source>
        <dbReference type="ARBA" id="ARBA00022692"/>
    </source>
</evidence>
<evidence type="ECO:0000256" key="6">
    <source>
        <dbReference type="SAM" id="Phobius"/>
    </source>
</evidence>
<keyword evidence="9" id="KW-1185">Reference proteome</keyword>
<dbReference type="GO" id="GO:0016020">
    <property type="term" value="C:membrane"/>
    <property type="evidence" value="ECO:0007669"/>
    <property type="project" value="UniProtKB-SubCell"/>
</dbReference>
<feature type="transmembrane region" description="Helical" evidence="6">
    <location>
        <begin position="359"/>
        <end position="381"/>
    </location>
</feature>
<feature type="transmembrane region" description="Helical" evidence="6">
    <location>
        <begin position="139"/>
        <end position="162"/>
    </location>
</feature>
<evidence type="ECO:0000256" key="5">
    <source>
        <dbReference type="ARBA" id="ARBA00023136"/>
    </source>
</evidence>
<reference evidence="8" key="1">
    <citation type="journal article" date="2020" name="Stud. Mycol.">
        <title>101 Dothideomycetes genomes: a test case for predicting lifestyles and emergence of pathogens.</title>
        <authorList>
            <person name="Haridas S."/>
            <person name="Albert R."/>
            <person name="Binder M."/>
            <person name="Bloem J."/>
            <person name="Labutti K."/>
            <person name="Salamov A."/>
            <person name="Andreopoulos B."/>
            <person name="Baker S."/>
            <person name="Barry K."/>
            <person name="Bills G."/>
            <person name="Bluhm B."/>
            <person name="Cannon C."/>
            <person name="Castanera R."/>
            <person name="Culley D."/>
            <person name="Daum C."/>
            <person name="Ezra D."/>
            <person name="Gonzalez J."/>
            <person name="Henrissat B."/>
            <person name="Kuo A."/>
            <person name="Liang C."/>
            <person name="Lipzen A."/>
            <person name="Lutzoni F."/>
            <person name="Magnuson J."/>
            <person name="Mondo S."/>
            <person name="Nolan M."/>
            <person name="Ohm R."/>
            <person name="Pangilinan J."/>
            <person name="Park H.-J."/>
            <person name="Ramirez L."/>
            <person name="Alfaro M."/>
            <person name="Sun H."/>
            <person name="Tritt A."/>
            <person name="Yoshinaga Y."/>
            <person name="Zwiers L.-H."/>
            <person name="Turgeon B."/>
            <person name="Goodwin S."/>
            <person name="Spatafora J."/>
            <person name="Crous P."/>
            <person name="Grigoriev I."/>
        </authorList>
    </citation>
    <scope>NUCLEOTIDE SEQUENCE</scope>
    <source>
        <strain evidence="8">CBS 113979</strain>
    </source>
</reference>
<accession>A0A6G1GVT1</accession>
<feature type="non-terminal residue" evidence="8">
    <location>
        <position position="536"/>
    </location>
</feature>
<dbReference type="InterPro" id="IPR020846">
    <property type="entry name" value="MFS_dom"/>
</dbReference>
<organism evidence="8 9">
    <name type="scientific">Aulographum hederae CBS 113979</name>
    <dbReference type="NCBI Taxonomy" id="1176131"/>
    <lineage>
        <taxon>Eukaryota</taxon>
        <taxon>Fungi</taxon>
        <taxon>Dikarya</taxon>
        <taxon>Ascomycota</taxon>
        <taxon>Pezizomycotina</taxon>
        <taxon>Dothideomycetes</taxon>
        <taxon>Pleosporomycetidae</taxon>
        <taxon>Aulographales</taxon>
        <taxon>Aulographaceae</taxon>
    </lineage>
</organism>
<dbReference type="InterPro" id="IPR036259">
    <property type="entry name" value="MFS_trans_sf"/>
</dbReference>
<dbReference type="PANTHER" id="PTHR23504">
    <property type="entry name" value="MAJOR FACILITATOR SUPERFAMILY DOMAIN-CONTAINING PROTEIN 10"/>
    <property type="match status" value="1"/>
</dbReference>
<dbReference type="AlphaFoldDB" id="A0A6G1GVT1"/>
<dbReference type="OrthoDB" id="10262656at2759"/>
<evidence type="ECO:0000313" key="9">
    <source>
        <dbReference type="Proteomes" id="UP000800041"/>
    </source>
</evidence>
<dbReference type="PROSITE" id="PS50850">
    <property type="entry name" value="MFS"/>
    <property type="match status" value="1"/>
</dbReference>
<proteinExistence type="predicted"/>
<dbReference type="Pfam" id="PF07690">
    <property type="entry name" value="MFS_1"/>
    <property type="match status" value="1"/>
</dbReference>
<feature type="domain" description="Major facilitator superfamily (MFS) profile" evidence="7">
    <location>
        <begin position="8"/>
        <end position="523"/>
    </location>
</feature>
<keyword evidence="2" id="KW-0813">Transport</keyword>
<feature type="transmembrane region" description="Helical" evidence="6">
    <location>
        <begin position="44"/>
        <end position="69"/>
    </location>
</feature>
<keyword evidence="3 6" id="KW-0812">Transmembrane</keyword>
<keyword evidence="5 6" id="KW-0472">Membrane</keyword>